<name>A0A8J3TDR1_9ACTN</name>
<proteinExistence type="predicted"/>
<reference evidence="1" key="1">
    <citation type="submission" date="2021-01" db="EMBL/GenBank/DDBJ databases">
        <title>Whole genome shotgun sequence of Planosporangium mesophilum NBRC 109066.</title>
        <authorList>
            <person name="Komaki H."/>
            <person name="Tamura T."/>
        </authorList>
    </citation>
    <scope>NUCLEOTIDE SEQUENCE</scope>
    <source>
        <strain evidence="1">NBRC 109066</strain>
    </source>
</reference>
<dbReference type="Proteomes" id="UP000599074">
    <property type="component" value="Unassembled WGS sequence"/>
</dbReference>
<keyword evidence="2" id="KW-1185">Reference proteome</keyword>
<dbReference type="RefSeq" id="WP_168116558.1">
    <property type="nucleotide sequence ID" value="NZ_BOON01000037.1"/>
</dbReference>
<dbReference type="AlphaFoldDB" id="A0A8J3TDR1"/>
<comment type="caution">
    <text evidence="1">The sequence shown here is derived from an EMBL/GenBank/DDBJ whole genome shotgun (WGS) entry which is preliminary data.</text>
</comment>
<evidence type="ECO:0000313" key="1">
    <source>
        <dbReference type="EMBL" id="GII24429.1"/>
    </source>
</evidence>
<dbReference type="EMBL" id="BOON01000037">
    <property type="protein sequence ID" value="GII24429.1"/>
    <property type="molecule type" value="Genomic_DNA"/>
</dbReference>
<protein>
    <submittedName>
        <fullName evidence="1">Uncharacterized protein</fullName>
    </submittedName>
</protein>
<evidence type="ECO:0000313" key="2">
    <source>
        <dbReference type="Proteomes" id="UP000599074"/>
    </source>
</evidence>
<organism evidence="1 2">
    <name type="scientific">Planosporangium mesophilum</name>
    <dbReference type="NCBI Taxonomy" id="689768"/>
    <lineage>
        <taxon>Bacteria</taxon>
        <taxon>Bacillati</taxon>
        <taxon>Actinomycetota</taxon>
        <taxon>Actinomycetes</taxon>
        <taxon>Micromonosporales</taxon>
        <taxon>Micromonosporaceae</taxon>
        <taxon>Planosporangium</taxon>
    </lineage>
</organism>
<gene>
    <name evidence="1" type="ORF">Pme01_40260</name>
</gene>
<sequence>MTALLELEPREAGTDVVEPTLEFRDGYTEEGRTRCTGCCVHGTQIEHVTNSYV</sequence>
<accession>A0A8J3TDR1</accession>